<proteinExistence type="predicted"/>
<dbReference type="AlphaFoldDB" id="A0A5C1H7Q3"/>
<sequence>MTTKLNKKIFFNLKSNFYKFRFYNFNLINLKYNTLWKFNLLIYENKKFKIKSIIGILIVFKNKFNQIFIKNEINFIISLNSPQIKNFHNLL</sequence>
<dbReference type="EMBL" id="MK573203">
    <property type="protein sequence ID" value="QEM01670.1"/>
    <property type="molecule type" value="Genomic_DNA"/>
</dbReference>
<reference evidence="1" key="1">
    <citation type="journal article" date="2019" name="Genome Biol. Evol.">
        <title>Nephromyces represents a diverse and novel lineage of the Apicomplexa that has retained apicoplasts.</title>
        <authorList>
            <person name="Munoz-Gomez S.A."/>
            <person name="Durnin K."/>
            <person name="Eme L."/>
            <person name="Paight C."/>
            <person name="Lane C.E."/>
            <person name="Saffo M.B."/>
            <person name="Slamovits C.H."/>
        </authorList>
    </citation>
    <scope>NUCLEOTIDE SEQUENCE</scope>
    <source>
        <strain evidence="1">461</strain>
    </source>
</reference>
<name>A0A5C1H7Q3_9APIC</name>
<evidence type="ECO:0000313" key="1">
    <source>
        <dbReference type="EMBL" id="QEM01670.1"/>
    </source>
</evidence>
<protein>
    <submittedName>
        <fullName evidence="1">Uncharacterized protein</fullName>
    </submittedName>
</protein>
<organism evidence="1">
    <name type="scientific">Nephromyces sp. ex Molgula occidentalis</name>
    <dbReference type="NCBI Taxonomy" id="2544991"/>
    <lineage>
        <taxon>Eukaryota</taxon>
        <taxon>Sar</taxon>
        <taxon>Alveolata</taxon>
        <taxon>Apicomplexa</taxon>
        <taxon>Aconoidasida</taxon>
        <taxon>Nephromycida</taxon>
        <taxon>Nephromyces</taxon>
    </lineage>
</organism>
<gene>
    <name evidence="1" type="primary">orf88</name>
</gene>
<accession>A0A5C1H7Q3</accession>